<reference evidence="1 2" key="1">
    <citation type="submission" date="2023-12" db="EMBL/GenBank/DDBJ databases">
        <title>Genome sequencing of Xanthomonas floridensis.</title>
        <authorList>
            <person name="Greer S."/>
            <person name="Harrison J."/>
            <person name="Grant M."/>
            <person name="Vicente J."/>
            <person name="Studholme D."/>
        </authorList>
    </citation>
    <scope>NUCLEOTIDE SEQUENCE [LARGE SCALE GENOMIC DNA]</scope>
    <source>
        <strain evidence="1 2">WHRI 8848</strain>
    </source>
</reference>
<sequence length="91" mass="10357">MTTIKIISLIQKFSDRLNKILIEGVLDYVNNGEAKLAFEILCDHLSEYEINISSSEYNEAAELALQLGFEMKNPPFKYLEQLKNDGVTDLT</sequence>
<gene>
    <name evidence="1" type="ORF">VB146_19350</name>
</gene>
<dbReference type="EMBL" id="JAYFSO010000031">
    <property type="protein sequence ID" value="MEA5125966.1"/>
    <property type="molecule type" value="Genomic_DNA"/>
</dbReference>
<protein>
    <submittedName>
        <fullName evidence="1">MafI family immunity protein</fullName>
    </submittedName>
</protein>
<evidence type="ECO:0000313" key="1">
    <source>
        <dbReference type="EMBL" id="MEA5125966.1"/>
    </source>
</evidence>
<evidence type="ECO:0000313" key="2">
    <source>
        <dbReference type="Proteomes" id="UP001303614"/>
    </source>
</evidence>
<accession>A0ABU5Q266</accession>
<proteinExistence type="predicted"/>
<name>A0ABU5Q266_9XANT</name>
<keyword evidence="2" id="KW-1185">Reference proteome</keyword>
<dbReference type="InterPro" id="IPR047880">
    <property type="entry name" value="MafI-like"/>
</dbReference>
<dbReference type="NCBIfam" id="NF033691">
    <property type="entry name" value="immunity_MafI"/>
    <property type="match status" value="1"/>
</dbReference>
<organism evidence="1 2">
    <name type="scientific">Xanthomonas floridensis</name>
    <dbReference type="NCBI Taxonomy" id="1843580"/>
    <lineage>
        <taxon>Bacteria</taxon>
        <taxon>Pseudomonadati</taxon>
        <taxon>Pseudomonadota</taxon>
        <taxon>Gammaproteobacteria</taxon>
        <taxon>Lysobacterales</taxon>
        <taxon>Lysobacteraceae</taxon>
        <taxon>Xanthomonas</taxon>
    </lineage>
</organism>
<comment type="caution">
    <text evidence="1">The sequence shown here is derived from an EMBL/GenBank/DDBJ whole genome shotgun (WGS) entry which is preliminary data.</text>
</comment>
<dbReference type="Proteomes" id="UP001303614">
    <property type="component" value="Unassembled WGS sequence"/>
</dbReference>